<proteinExistence type="predicted"/>
<organism evidence="4 5">
    <name type="scientific">Cellulomonas biazotea</name>
    <dbReference type="NCBI Taxonomy" id="1709"/>
    <lineage>
        <taxon>Bacteria</taxon>
        <taxon>Bacillati</taxon>
        <taxon>Actinomycetota</taxon>
        <taxon>Actinomycetes</taxon>
        <taxon>Micrococcales</taxon>
        <taxon>Cellulomonadaceae</taxon>
        <taxon>Cellulomonas</taxon>
    </lineage>
</organism>
<comment type="caution">
    <text evidence="4">The sequence shown here is derived from an EMBL/GenBank/DDBJ whole genome shotgun (WGS) entry which is preliminary data.</text>
</comment>
<dbReference type="PANTHER" id="PTHR35149">
    <property type="entry name" value="SLL5132 PROTEIN"/>
    <property type="match status" value="1"/>
</dbReference>
<dbReference type="InterPro" id="IPR011089">
    <property type="entry name" value="GmrSD_C"/>
</dbReference>
<evidence type="ECO:0000259" key="3">
    <source>
        <dbReference type="Pfam" id="PF07510"/>
    </source>
</evidence>
<evidence type="ECO:0000256" key="1">
    <source>
        <dbReference type="SAM" id="MobiDB-lite"/>
    </source>
</evidence>
<feature type="domain" description="GmrSD restriction endonucleases N-terminal" evidence="2">
    <location>
        <begin position="9"/>
        <end position="235"/>
    </location>
</feature>
<reference evidence="4 5" key="1">
    <citation type="submission" date="2019-01" db="EMBL/GenBank/DDBJ databases">
        <title>Draft genome sequence of Cellulomonas takizawaensis strain TKZ-21.</title>
        <authorList>
            <person name="Yamamura H."/>
            <person name="Hayashi T."/>
            <person name="Hamada M."/>
            <person name="Serisawa Y."/>
            <person name="Matsuyama K."/>
            <person name="Nakagawa Y."/>
            <person name="Otoguro M."/>
            <person name="Yanagida F."/>
            <person name="Hayakawa M."/>
        </authorList>
    </citation>
    <scope>NUCLEOTIDE SEQUENCE [LARGE SCALE GENOMIC DNA]</scope>
    <source>
        <strain evidence="4 5">NBRC12680</strain>
    </source>
</reference>
<dbReference type="Proteomes" id="UP000289954">
    <property type="component" value="Unassembled WGS sequence"/>
</dbReference>
<evidence type="ECO:0008006" key="6">
    <source>
        <dbReference type="Google" id="ProtNLM"/>
    </source>
</evidence>
<evidence type="ECO:0000313" key="4">
    <source>
        <dbReference type="EMBL" id="GCE75635.1"/>
    </source>
</evidence>
<protein>
    <recommendedName>
        <fullName evidence="6">DUF262 domain-containing protein</fullName>
    </recommendedName>
</protein>
<name>A0A402DNC9_9CELL</name>
<evidence type="ECO:0000259" key="2">
    <source>
        <dbReference type="Pfam" id="PF03235"/>
    </source>
</evidence>
<sequence length="649" mass="72639">MPDLGTPLEQVLQDKLLNVGDYQRPYAWEEKQLSDLWADIDLLGSLPHYTGTLVLQDMGSTQTTRSGQVLTLFDVVDGQQRLTTCVILLDRLRRALRDQRDPDAQEAAHDLDRLVYVNVDGVRRPRLELGGDLREFFADSIIGDDAPEGAPLQLGARRLLAASRYFDNQIADLTADVAPEAGLTRLLALRARVSHQLRFLVYSVDRSDEVGVLFETVNGRGKPLTELERVKNYLLYLSRQLNDVQRDDVAANINRSWSTIFSNLGRVGLRDDALLRAHWLVTQDANTRNWHGADSVKAKFPRSAYVPGSSRLIGATEDAASPVPDDRLYLALDAYINSLRKSAGILADVHDPAATYPSYASAGSEIAQTTAALRRSGSVASFHPLLLATRLAHAANAGLYLRVVHFCERFSARVWAIRGLRSNAGESSIRWAARDMFTGTAPDEVLAGLEQRLWHLAPDEDVVSSFGALVQWYPRSTAHKFVLYEYELSKQRDASDLPQFGDITAKGNKTTEHILPQTPASDSAWWKSFTPEQHAKLVHGIGNLVLTRDNSRYGNRDYLDSADGRRGKRGREGQAEPWCYYSESNLARERELAIQFSEWTPATIERRASDIAAWALTRWPARRPAATEADIDDDRLIEDEEVDTEQDFE</sequence>
<gene>
    <name evidence="4" type="ORF">CBZ_06910</name>
</gene>
<feature type="region of interest" description="Disordered" evidence="1">
    <location>
        <begin position="627"/>
        <end position="649"/>
    </location>
</feature>
<dbReference type="InterPro" id="IPR004919">
    <property type="entry name" value="GmrSD_N"/>
</dbReference>
<dbReference type="Pfam" id="PF07510">
    <property type="entry name" value="GmrSD_C"/>
    <property type="match status" value="1"/>
</dbReference>
<dbReference type="AlphaFoldDB" id="A0A402DNC9"/>
<evidence type="ECO:0000313" key="5">
    <source>
        <dbReference type="Proteomes" id="UP000289954"/>
    </source>
</evidence>
<dbReference type="PANTHER" id="PTHR35149:SF1">
    <property type="entry name" value="DUF5655 DOMAIN-CONTAINING PROTEIN"/>
    <property type="match status" value="1"/>
</dbReference>
<accession>A0A402DNC9</accession>
<keyword evidence="5" id="KW-1185">Reference proteome</keyword>
<dbReference type="EMBL" id="BIMR01000038">
    <property type="protein sequence ID" value="GCE75635.1"/>
    <property type="molecule type" value="Genomic_DNA"/>
</dbReference>
<dbReference type="Pfam" id="PF03235">
    <property type="entry name" value="GmrSD_N"/>
    <property type="match status" value="1"/>
</dbReference>
<feature type="domain" description="GmrSD restriction endonucleases C-terminal" evidence="3">
    <location>
        <begin position="480"/>
        <end position="614"/>
    </location>
</feature>
<dbReference type="RefSeq" id="WP_165446632.1">
    <property type="nucleotide sequence ID" value="NZ_BIMR01000038.1"/>
</dbReference>
<feature type="compositionally biased region" description="Acidic residues" evidence="1">
    <location>
        <begin position="629"/>
        <end position="649"/>
    </location>
</feature>